<keyword evidence="2" id="KW-0472">Membrane</keyword>
<evidence type="ECO:0000313" key="3">
    <source>
        <dbReference type="EMBL" id="GEU50204.1"/>
    </source>
</evidence>
<dbReference type="EMBL" id="BKCJ010002679">
    <property type="protein sequence ID" value="GEU50204.1"/>
    <property type="molecule type" value="Genomic_DNA"/>
</dbReference>
<feature type="transmembrane region" description="Helical" evidence="2">
    <location>
        <begin position="59"/>
        <end position="79"/>
    </location>
</feature>
<reference evidence="3" key="1">
    <citation type="journal article" date="2019" name="Sci. Rep.">
        <title>Draft genome of Tanacetum cinerariifolium, the natural source of mosquito coil.</title>
        <authorList>
            <person name="Yamashiro T."/>
            <person name="Shiraishi A."/>
            <person name="Satake H."/>
            <person name="Nakayama K."/>
        </authorList>
    </citation>
    <scope>NUCLEOTIDE SEQUENCE</scope>
</reference>
<feature type="region of interest" description="Disordered" evidence="1">
    <location>
        <begin position="1"/>
        <end position="20"/>
    </location>
</feature>
<comment type="caution">
    <text evidence="3">The sequence shown here is derived from an EMBL/GenBank/DDBJ whole genome shotgun (WGS) entry which is preliminary data.</text>
</comment>
<protein>
    <recommendedName>
        <fullName evidence="4">Transmembrane protein</fullName>
    </recommendedName>
</protein>
<feature type="compositionally biased region" description="Basic residues" evidence="1">
    <location>
        <begin position="1"/>
        <end position="14"/>
    </location>
</feature>
<proteinExistence type="predicted"/>
<keyword evidence="2" id="KW-1133">Transmembrane helix</keyword>
<sequence length="134" mass="14691">MTHGRLSRRLKKVGRVGGSKNQGGDEMGVVVVLWPSVFTWRLRWVMELLMEMSWRHDKLQILIVDCFSWLILCFCSSWSDDLPLVIVVTIIGVVIVVTIIGVVVVVIVGVFSMVAACASRAAATLSAISCLMAA</sequence>
<organism evidence="3">
    <name type="scientific">Tanacetum cinerariifolium</name>
    <name type="common">Dalmatian daisy</name>
    <name type="synonym">Chrysanthemum cinerariifolium</name>
    <dbReference type="NCBI Taxonomy" id="118510"/>
    <lineage>
        <taxon>Eukaryota</taxon>
        <taxon>Viridiplantae</taxon>
        <taxon>Streptophyta</taxon>
        <taxon>Embryophyta</taxon>
        <taxon>Tracheophyta</taxon>
        <taxon>Spermatophyta</taxon>
        <taxon>Magnoliopsida</taxon>
        <taxon>eudicotyledons</taxon>
        <taxon>Gunneridae</taxon>
        <taxon>Pentapetalae</taxon>
        <taxon>asterids</taxon>
        <taxon>campanulids</taxon>
        <taxon>Asterales</taxon>
        <taxon>Asteraceae</taxon>
        <taxon>Asteroideae</taxon>
        <taxon>Anthemideae</taxon>
        <taxon>Anthemidinae</taxon>
        <taxon>Tanacetum</taxon>
    </lineage>
</organism>
<evidence type="ECO:0000256" key="2">
    <source>
        <dbReference type="SAM" id="Phobius"/>
    </source>
</evidence>
<keyword evidence="2" id="KW-0812">Transmembrane</keyword>
<feature type="transmembrane region" description="Helical" evidence="2">
    <location>
        <begin position="85"/>
        <end position="111"/>
    </location>
</feature>
<dbReference type="AlphaFoldDB" id="A0A6L2KQP2"/>
<gene>
    <name evidence="3" type="ORF">Tci_022182</name>
</gene>
<evidence type="ECO:0008006" key="4">
    <source>
        <dbReference type="Google" id="ProtNLM"/>
    </source>
</evidence>
<name>A0A6L2KQP2_TANCI</name>
<accession>A0A6L2KQP2</accession>
<evidence type="ECO:0000256" key="1">
    <source>
        <dbReference type="SAM" id="MobiDB-lite"/>
    </source>
</evidence>